<dbReference type="KEGG" id="bvi:Bcep1808_2125"/>
<keyword evidence="2" id="KW-0040">ANK repeat</keyword>
<protein>
    <submittedName>
        <fullName evidence="4">Ankyrin</fullName>
    </submittedName>
</protein>
<evidence type="ECO:0000313" key="4">
    <source>
        <dbReference type="EMBL" id="ABO55127.1"/>
    </source>
</evidence>
<evidence type="ECO:0000256" key="3">
    <source>
        <dbReference type="SAM" id="MobiDB-lite"/>
    </source>
</evidence>
<proteinExistence type="predicted"/>
<dbReference type="eggNOG" id="COG0666">
    <property type="taxonomic scope" value="Bacteria"/>
</dbReference>
<dbReference type="InterPro" id="IPR002110">
    <property type="entry name" value="Ankyrin_rpt"/>
</dbReference>
<keyword evidence="1" id="KW-0677">Repeat</keyword>
<accession>A4JFS4</accession>
<dbReference type="AlphaFoldDB" id="A4JFS4"/>
<dbReference type="SMART" id="SM00248">
    <property type="entry name" value="ANK"/>
    <property type="match status" value="7"/>
</dbReference>
<dbReference type="SUPFAM" id="SSF48403">
    <property type="entry name" value="Ankyrin repeat"/>
    <property type="match status" value="1"/>
</dbReference>
<dbReference type="Gene3D" id="1.25.40.20">
    <property type="entry name" value="Ankyrin repeat-containing domain"/>
    <property type="match status" value="2"/>
</dbReference>
<evidence type="ECO:0000256" key="1">
    <source>
        <dbReference type="ARBA" id="ARBA00022737"/>
    </source>
</evidence>
<name>A4JFS4_BURVG</name>
<dbReference type="Pfam" id="PF12796">
    <property type="entry name" value="Ank_2"/>
    <property type="match status" value="2"/>
</dbReference>
<dbReference type="PANTHER" id="PTHR24173:SF74">
    <property type="entry name" value="ANKYRIN REPEAT DOMAIN-CONTAINING PROTEIN 16"/>
    <property type="match status" value="1"/>
</dbReference>
<reference evidence="5" key="1">
    <citation type="submission" date="2007-03" db="EMBL/GenBank/DDBJ databases">
        <title>Complete sequence of chromosome 1 of Burkholderia vietnamiensis G4.</title>
        <authorList>
            <consortium name="US DOE Joint Genome Institute"/>
            <person name="Copeland A."/>
            <person name="Lucas S."/>
            <person name="Lapidus A."/>
            <person name="Barry K."/>
            <person name="Detter J.C."/>
            <person name="Glavina del Rio T."/>
            <person name="Hammon N."/>
            <person name="Israni S."/>
            <person name="Dalin E."/>
            <person name="Tice H."/>
            <person name="Pitluck S."/>
            <person name="Chain P."/>
            <person name="Malfatti S."/>
            <person name="Shin M."/>
            <person name="Vergez L."/>
            <person name="Schmutz J."/>
            <person name="Larimer F."/>
            <person name="Land M."/>
            <person name="Hauser L."/>
            <person name="Kyrpides N."/>
            <person name="Tiedje J."/>
            <person name="Richardson P."/>
        </authorList>
    </citation>
    <scope>NUCLEOTIDE SEQUENCE [LARGE SCALE GENOMIC DNA]</scope>
    <source>
        <strain evidence="5">G4 / LMG 22486</strain>
    </source>
</reference>
<gene>
    <name evidence="4" type="ordered locus">Bcep1808_2125</name>
</gene>
<dbReference type="PANTHER" id="PTHR24173">
    <property type="entry name" value="ANKYRIN REPEAT CONTAINING"/>
    <property type="match status" value="1"/>
</dbReference>
<dbReference type="InterPro" id="IPR036770">
    <property type="entry name" value="Ankyrin_rpt-contain_sf"/>
</dbReference>
<dbReference type="HOGENOM" id="CLU_638862_0_0_4"/>
<dbReference type="Pfam" id="PF00023">
    <property type="entry name" value="Ank"/>
    <property type="match status" value="1"/>
</dbReference>
<sequence>MTIVSTTLDSAALTERELGNAILDAAEGNVPDALRRLLADPRSEEILRNGDFEDGCGLGCGPERPEGKSPLMFAVEHESSACFDLLLPLSDATIKGANGLTALMLAAQGRPGRVPDLIPHSDVGEADGEGWDALMHAAFNGHHAALQALLPHSDAKAKSGEGDTALMLAARHYAPDCLLTLLPHSDPMQCDSRNQTALMRATGLGSEGCLAALLPVSDATAVDWEGQTALTIAADTGSTESVKALLPHSDPMARTDYDQTALMIAAERGHSAIVKALLPLSDAKATGALSRTALMSAANNGRAECVAALLPASDWAARDASGRTALQLAVASNRPDCADLLASHPNAMPEARREALDKIGKTAAEQFKRMPNTFALVEGAILAVVADTANARRAAGDALATSTSSEKQSADDSDSIRSSAPARRRGARL</sequence>
<organism evidence="4 5">
    <name type="scientific">Burkholderia vietnamiensis (strain G4 / LMG 22486)</name>
    <name type="common">Burkholderia cepacia (strain R1808)</name>
    <dbReference type="NCBI Taxonomy" id="269482"/>
    <lineage>
        <taxon>Bacteria</taxon>
        <taxon>Pseudomonadati</taxon>
        <taxon>Pseudomonadota</taxon>
        <taxon>Betaproteobacteria</taxon>
        <taxon>Burkholderiales</taxon>
        <taxon>Burkholderiaceae</taxon>
        <taxon>Burkholderia</taxon>
        <taxon>Burkholderia cepacia complex</taxon>
    </lineage>
</organism>
<dbReference type="EMBL" id="CP000614">
    <property type="protein sequence ID" value="ABO55127.1"/>
    <property type="molecule type" value="Genomic_DNA"/>
</dbReference>
<evidence type="ECO:0000313" key="5">
    <source>
        <dbReference type="Proteomes" id="UP000002287"/>
    </source>
</evidence>
<feature type="region of interest" description="Disordered" evidence="3">
    <location>
        <begin position="395"/>
        <end position="429"/>
    </location>
</feature>
<evidence type="ECO:0000256" key="2">
    <source>
        <dbReference type="ARBA" id="ARBA00023043"/>
    </source>
</evidence>
<dbReference type="Proteomes" id="UP000002287">
    <property type="component" value="Chromosome 1"/>
</dbReference>